<dbReference type="Gene3D" id="3.30.565.10">
    <property type="entry name" value="Histidine kinase-like ATPase, C-terminal domain"/>
    <property type="match status" value="1"/>
</dbReference>
<evidence type="ECO:0000256" key="2">
    <source>
        <dbReference type="ARBA" id="ARBA00012438"/>
    </source>
</evidence>
<keyword evidence="9" id="KW-1133">Transmembrane helix</keyword>
<dbReference type="GO" id="GO:0005524">
    <property type="term" value="F:ATP binding"/>
    <property type="evidence" value="ECO:0007669"/>
    <property type="project" value="UniProtKB-KW"/>
</dbReference>
<dbReference type="SUPFAM" id="SSF55874">
    <property type="entry name" value="ATPase domain of HSP90 chaperone/DNA topoisomerase II/histidine kinase"/>
    <property type="match status" value="1"/>
</dbReference>
<evidence type="ECO:0000313" key="11">
    <source>
        <dbReference type="EMBL" id="TBL71237.1"/>
    </source>
</evidence>
<proteinExistence type="predicted"/>
<evidence type="ECO:0000256" key="4">
    <source>
        <dbReference type="ARBA" id="ARBA00022679"/>
    </source>
</evidence>
<evidence type="ECO:0000256" key="5">
    <source>
        <dbReference type="ARBA" id="ARBA00022741"/>
    </source>
</evidence>
<dbReference type="OrthoDB" id="9121833at2"/>
<dbReference type="SMART" id="SM00387">
    <property type="entry name" value="HATPase_c"/>
    <property type="match status" value="1"/>
</dbReference>
<dbReference type="EMBL" id="SIRE01000027">
    <property type="protein sequence ID" value="TBL71237.1"/>
    <property type="molecule type" value="Genomic_DNA"/>
</dbReference>
<keyword evidence="3" id="KW-0597">Phosphoprotein</keyword>
<keyword evidence="5" id="KW-0547">Nucleotide-binding</keyword>
<evidence type="ECO:0000313" key="12">
    <source>
        <dbReference type="Proteomes" id="UP000293142"/>
    </source>
</evidence>
<feature type="transmembrane region" description="Helical" evidence="9">
    <location>
        <begin position="102"/>
        <end position="118"/>
    </location>
</feature>
<dbReference type="AlphaFoldDB" id="A0A4Q9DGF9"/>
<comment type="caution">
    <text evidence="11">The sequence shown here is derived from an EMBL/GenBank/DDBJ whole genome shotgun (WGS) entry which is preliminary data.</text>
</comment>
<evidence type="ECO:0000256" key="7">
    <source>
        <dbReference type="ARBA" id="ARBA00022840"/>
    </source>
</evidence>
<gene>
    <name evidence="11" type="ORF">EYB31_31185</name>
</gene>
<dbReference type="RefSeq" id="WP_131017416.1">
    <property type="nucleotide sequence ID" value="NZ_SIRE01000027.1"/>
</dbReference>
<keyword evidence="9" id="KW-0472">Membrane</keyword>
<dbReference type="PANTHER" id="PTHR43065:SF10">
    <property type="entry name" value="PEROXIDE STRESS-ACTIVATED HISTIDINE KINASE MAK3"/>
    <property type="match status" value="1"/>
</dbReference>
<dbReference type="PROSITE" id="PS50109">
    <property type="entry name" value="HIS_KIN"/>
    <property type="match status" value="1"/>
</dbReference>
<evidence type="ECO:0000256" key="6">
    <source>
        <dbReference type="ARBA" id="ARBA00022777"/>
    </source>
</evidence>
<dbReference type="InterPro" id="IPR005467">
    <property type="entry name" value="His_kinase_dom"/>
</dbReference>
<keyword evidence="9" id="KW-0812">Transmembrane</keyword>
<keyword evidence="6 11" id="KW-0418">Kinase</keyword>
<name>A0A4Q9DGF9_9BACL</name>
<organism evidence="11 12">
    <name type="scientific">Paenibacillus thalictri</name>
    <dbReference type="NCBI Taxonomy" id="2527873"/>
    <lineage>
        <taxon>Bacteria</taxon>
        <taxon>Bacillati</taxon>
        <taxon>Bacillota</taxon>
        <taxon>Bacilli</taxon>
        <taxon>Bacillales</taxon>
        <taxon>Paenibacillaceae</taxon>
        <taxon>Paenibacillus</taxon>
    </lineage>
</organism>
<dbReference type="EC" id="2.7.13.3" evidence="2"/>
<keyword evidence="12" id="KW-1185">Reference proteome</keyword>
<evidence type="ECO:0000256" key="1">
    <source>
        <dbReference type="ARBA" id="ARBA00000085"/>
    </source>
</evidence>
<dbReference type="Proteomes" id="UP000293142">
    <property type="component" value="Unassembled WGS sequence"/>
</dbReference>
<feature type="transmembrane region" description="Helical" evidence="9">
    <location>
        <begin position="163"/>
        <end position="184"/>
    </location>
</feature>
<evidence type="ECO:0000256" key="8">
    <source>
        <dbReference type="ARBA" id="ARBA00023012"/>
    </source>
</evidence>
<protein>
    <recommendedName>
        <fullName evidence="2">histidine kinase</fullName>
        <ecNumber evidence="2">2.7.13.3</ecNumber>
    </recommendedName>
</protein>
<feature type="transmembrane region" description="Helical" evidence="9">
    <location>
        <begin position="79"/>
        <end position="95"/>
    </location>
</feature>
<dbReference type="GO" id="GO:0004673">
    <property type="term" value="F:protein histidine kinase activity"/>
    <property type="evidence" value="ECO:0007669"/>
    <property type="project" value="UniProtKB-EC"/>
</dbReference>
<dbReference type="CDD" id="cd00075">
    <property type="entry name" value="HATPase"/>
    <property type="match status" value="1"/>
</dbReference>
<evidence type="ECO:0000259" key="10">
    <source>
        <dbReference type="PROSITE" id="PS50109"/>
    </source>
</evidence>
<evidence type="ECO:0000256" key="3">
    <source>
        <dbReference type="ARBA" id="ARBA00022553"/>
    </source>
</evidence>
<comment type="catalytic activity">
    <reaction evidence="1">
        <text>ATP + protein L-histidine = ADP + protein N-phospho-L-histidine.</text>
        <dbReference type="EC" id="2.7.13.3"/>
    </reaction>
</comment>
<feature type="transmembrane region" description="Helical" evidence="9">
    <location>
        <begin position="196"/>
        <end position="216"/>
    </location>
</feature>
<keyword evidence="7" id="KW-0067">ATP-binding</keyword>
<dbReference type="PRINTS" id="PR00344">
    <property type="entry name" value="BCTRLSENSOR"/>
</dbReference>
<reference evidence="11 12" key="1">
    <citation type="submission" date="2019-02" db="EMBL/GenBank/DDBJ databases">
        <title>Paenibacillus sp. nov., isolated from surface-sterilized tissue of Thalictrum simplex L.</title>
        <authorList>
            <person name="Tuo L."/>
        </authorList>
    </citation>
    <scope>NUCLEOTIDE SEQUENCE [LARGE SCALE GENOMIC DNA]</scope>
    <source>
        <strain evidence="11 12">N2SHLJ1</strain>
    </source>
</reference>
<feature type="transmembrane region" description="Helical" evidence="9">
    <location>
        <begin position="28"/>
        <end position="45"/>
    </location>
</feature>
<dbReference type="Pfam" id="PF02518">
    <property type="entry name" value="HATPase_c"/>
    <property type="match status" value="1"/>
</dbReference>
<feature type="transmembrane region" description="Helical" evidence="9">
    <location>
        <begin position="130"/>
        <end position="151"/>
    </location>
</feature>
<dbReference type="InterPro" id="IPR003594">
    <property type="entry name" value="HATPase_dom"/>
</dbReference>
<dbReference type="InterPro" id="IPR004358">
    <property type="entry name" value="Sig_transdc_His_kin-like_C"/>
</dbReference>
<keyword evidence="4" id="KW-0808">Transferase</keyword>
<accession>A0A4Q9DGF9</accession>
<feature type="domain" description="Histidine kinase" evidence="10">
    <location>
        <begin position="241"/>
        <end position="452"/>
    </location>
</feature>
<dbReference type="GO" id="GO:0000160">
    <property type="term" value="P:phosphorelay signal transduction system"/>
    <property type="evidence" value="ECO:0007669"/>
    <property type="project" value="UniProtKB-KW"/>
</dbReference>
<evidence type="ECO:0000256" key="9">
    <source>
        <dbReference type="SAM" id="Phobius"/>
    </source>
</evidence>
<keyword evidence="8" id="KW-0902">Two-component regulatory system</keyword>
<dbReference type="InterPro" id="IPR036890">
    <property type="entry name" value="HATPase_C_sf"/>
</dbReference>
<dbReference type="PANTHER" id="PTHR43065">
    <property type="entry name" value="SENSOR HISTIDINE KINASE"/>
    <property type="match status" value="1"/>
</dbReference>
<sequence>MLKLVTFSIKLIFATVLLQDRKDGVKFWSAVSLLCASLFELTEWIQGLFIPYASSKHWDVLVTALGTVYPVLFFLQETGVPYAFLMTGIVYHGFFSQKALKRFAAILLLPPILSLLTLDDNGLLDLQTPFFLAMTTVYLMLTAALMGLGLIRKRNTRPRNKKIAEAIIIIPNVLALLIFHYASIYVSSWSRLGDTILVVMAVTFILFLIVISRSGMLGIKLRLERQVAANTLRSVTTGTAILNHSIKNRLTNIDLLADRILEQQNVNMRDKVHEDVELIHSESRQVLEMIRRIQHQTEPIALNEQECSLTDIIQDSTAACSLYMSDKKTQISLNLQDETILYGDRVHLKEVIVNLLHNALDALPEQGGTIRISCERSGDGIALNVRDNGEGISADHLRNIMEPFYSTKDRSHNFGLGLTYCNMVVEKHGGSLQIESSKGKGTHVQIRFPSRRIIGKQGKPTAGQSELTSGL</sequence>